<dbReference type="Proteomes" id="UP000291334">
    <property type="component" value="Unassembled WGS sequence"/>
</dbReference>
<keyword evidence="5" id="KW-1185">Reference proteome</keyword>
<dbReference type="InterPro" id="IPR039536">
    <property type="entry name" value="TetR_C_Proteobacteria"/>
</dbReference>
<comment type="caution">
    <text evidence="4">The sequence shown here is derived from an EMBL/GenBank/DDBJ whole genome shotgun (WGS) entry which is preliminary data.</text>
</comment>
<organism evidence="4 5">
    <name type="scientific">Phytopseudomonas dryadis</name>
    <dbReference type="NCBI Taxonomy" id="2487520"/>
    <lineage>
        <taxon>Bacteria</taxon>
        <taxon>Pseudomonadati</taxon>
        <taxon>Pseudomonadota</taxon>
        <taxon>Gammaproteobacteria</taxon>
        <taxon>Pseudomonadales</taxon>
        <taxon>Pseudomonadaceae</taxon>
        <taxon>Phytopseudomonas</taxon>
    </lineage>
</organism>
<keyword evidence="1 2" id="KW-0238">DNA-binding</keyword>
<dbReference type="RefSeq" id="WP_131175269.1">
    <property type="nucleotide sequence ID" value="NZ_QJUM01000011.1"/>
</dbReference>
<dbReference type="InterPro" id="IPR009057">
    <property type="entry name" value="Homeodomain-like_sf"/>
</dbReference>
<dbReference type="Gene3D" id="1.10.10.60">
    <property type="entry name" value="Homeodomain-like"/>
    <property type="match status" value="1"/>
</dbReference>
<dbReference type="PANTHER" id="PTHR30055:SF146">
    <property type="entry name" value="HTH-TYPE TRANSCRIPTIONAL DUAL REGULATOR CECR"/>
    <property type="match status" value="1"/>
</dbReference>
<feature type="DNA-binding region" description="H-T-H motif" evidence="2">
    <location>
        <begin position="33"/>
        <end position="52"/>
    </location>
</feature>
<evidence type="ECO:0000313" key="4">
    <source>
        <dbReference type="EMBL" id="TBV06462.1"/>
    </source>
</evidence>
<dbReference type="Pfam" id="PF00440">
    <property type="entry name" value="TetR_N"/>
    <property type="match status" value="1"/>
</dbReference>
<name>A0ABY1ZAH8_9GAMM</name>
<evidence type="ECO:0000256" key="2">
    <source>
        <dbReference type="PROSITE-ProRule" id="PRU00335"/>
    </source>
</evidence>
<feature type="domain" description="HTH tetR-type" evidence="3">
    <location>
        <begin position="10"/>
        <end position="70"/>
    </location>
</feature>
<dbReference type="PRINTS" id="PR00455">
    <property type="entry name" value="HTHTETR"/>
</dbReference>
<gene>
    <name evidence="4" type="ORF">DNK34_11160</name>
</gene>
<dbReference type="SUPFAM" id="SSF46689">
    <property type="entry name" value="Homeodomain-like"/>
    <property type="match status" value="1"/>
</dbReference>
<evidence type="ECO:0000256" key="1">
    <source>
        <dbReference type="ARBA" id="ARBA00023125"/>
    </source>
</evidence>
<dbReference type="SUPFAM" id="SSF48498">
    <property type="entry name" value="Tetracyclin repressor-like, C-terminal domain"/>
    <property type="match status" value="1"/>
</dbReference>
<accession>A0ABY1ZAH8</accession>
<evidence type="ECO:0000313" key="5">
    <source>
        <dbReference type="Proteomes" id="UP000291334"/>
    </source>
</evidence>
<sequence length="220" mass="23721">MPTPRSVARQDKSLPVLKAAASVFLAHGFSAATTDMIQRAAKVSKATVYACFPTKEALFAAVIERECAAMAETLRTLETAPGDVSRTLTELGLAYLRIVLSPTGLALFRVVVAEAPRFPELARRFYLAGPKVIARMIAERLEVAAQADEIDVQAVGLEAAASLFVSLLRGEGQLECLTHPDAYPSAEQLDRWVRRAVTTFLAAFAANGHPARTPPTEEMP</sequence>
<reference evidence="4 5" key="1">
    <citation type="submission" date="2018-06" db="EMBL/GenBank/DDBJ databases">
        <title>Three novel Pseudomonas species isolated from symptomatic oak.</title>
        <authorList>
            <person name="Bueno-Gonzalez V."/>
            <person name="Brady C."/>
        </authorList>
    </citation>
    <scope>NUCLEOTIDE SEQUENCE [LARGE SCALE GENOMIC DNA]</scope>
    <source>
        <strain evidence="4 5">P26B</strain>
    </source>
</reference>
<dbReference type="EMBL" id="QJUM01000011">
    <property type="protein sequence ID" value="TBV06462.1"/>
    <property type="molecule type" value="Genomic_DNA"/>
</dbReference>
<dbReference type="PROSITE" id="PS50977">
    <property type="entry name" value="HTH_TETR_2"/>
    <property type="match status" value="1"/>
</dbReference>
<dbReference type="InterPro" id="IPR050109">
    <property type="entry name" value="HTH-type_TetR-like_transc_reg"/>
</dbReference>
<protein>
    <submittedName>
        <fullName evidence="4">TetR family transcriptional regulator</fullName>
    </submittedName>
</protein>
<dbReference type="Gene3D" id="1.10.357.10">
    <property type="entry name" value="Tetracycline Repressor, domain 2"/>
    <property type="match status" value="1"/>
</dbReference>
<dbReference type="PANTHER" id="PTHR30055">
    <property type="entry name" value="HTH-TYPE TRANSCRIPTIONAL REGULATOR RUTR"/>
    <property type="match status" value="1"/>
</dbReference>
<dbReference type="InterPro" id="IPR036271">
    <property type="entry name" value="Tet_transcr_reg_TetR-rel_C_sf"/>
</dbReference>
<dbReference type="Pfam" id="PF14246">
    <property type="entry name" value="TetR_C_7"/>
    <property type="match status" value="1"/>
</dbReference>
<evidence type="ECO:0000259" key="3">
    <source>
        <dbReference type="PROSITE" id="PS50977"/>
    </source>
</evidence>
<proteinExistence type="predicted"/>
<dbReference type="InterPro" id="IPR001647">
    <property type="entry name" value="HTH_TetR"/>
</dbReference>